<dbReference type="OrthoDB" id="341702at2"/>
<evidence type="ECO:0000313" key="1">
    <source>
        <dbReference type="EMBL" id="TGK86885.1"/>
    </source>
</evidence>
<dbReference type="EMBL" id="RQFK01000011">
    <property type="protein sequence ID" value="TGK86885.1"/>
    <property type="molecule type" value="Genomic_DNA"/>
</dbReference>
<protein>
    <recommendedName>
        <fullName evidence="3">Lipoprotein</fullName>
    </recommendedName>
</protein>
<keyword evidence="2" id="KW-1185">Reference proteome</keyword>
<dbReference type="RefSeq" id="WP_135600502.1">
    <property type="nucleotide sequence ID" value="NZ_RQFK01000011.1"/>
</dbReference>
<sequence length="215" mass="24587">MKSYTKQIWFFLFIFSFSYGCQIQTSGSKPLDKPVDLNEVGQTQTREGNLSSTRRESQTISCPIPFSVGKVYGTSISKFDQTVIVSELKILLSDLCLGEFTHLISLVHPTKGLYVDAKGYWTVEEVKADLKDPNGYFQVYYFHSEKLDSKKGSSGNLTVRDVFLTAKQVSVDFYVGSSEEVEVKFRFLENPKLERYLINPSFVKAEGKWFLLRMF</sequence>
<evidence type="ECO:0000313" key="2">
    <source>
        <dbReference type="Proteomes" id="UP000298009"/>
    </source>
</evidence>
<dbReference type="Proteomes" id="UP000298009">
    <property type="component" value="Unassembled WGS sequence"/>
</dbReference>
<reference evidence="1" key="1">
    <citation type="journal article" date="2019" name="PLoS Negl. Trop. Dis.">
        <title>Revisiting the worldwide diversity of Leptospira species in the environment.</title>
        <authorList>
            <person name="Vincent A.T."/>
            <person name="Schiettekatte O."/>
            <person name="Bourhy P."/>
            <person name="Veyrier F.J."/>
            <person name="Picardeau M."/>
        </authorList>
    </citation>
    <scope>NUCLEOTIDE SEQUENCE [LARGE SCALE GENOMIC DNA]</scope>
    <source>
        <strain evidence="1">201800287</strain>
    </source>
</reference>
<dbReference type="PROSITE" id="PS51257">
    <property type="entry name" value="PROKAR_LIPOPROTEIN"/>
    <property type="match status" value="1"/>
</dbReference>
<evidence type="ECO:0008006" key="3">
    <source>
        <dbReference type="Google" id="ProtNLM"/>
    </source>
</evidence>
<dbReference type="AlphaFoldDB" id="A0A4R9IG05"/>
<name>A0A4R9IG05_9LEPT</name>
<organism evidence="1 2">
    <name type="scientific">Leptospira noumeaensis</name>
    <dbReference type="NCBI Taxonomy" id="2484964"/>
    <lineage>
        <taxon>Bacteria</taxon>
        <taxon>Pseudomonadati</taxon>
        <taxon>Spirochaetota</taxon>
        <taxon>Spirochaetia</taxon>
        <taxon>Leptospirales</taxon>
        <taxon>Leptospiraceae</taxon>
        <taxon>Leptospira</taxon>
    </lineage>
</organism>
<accession>A0A4R9IG05</accession>
<gene>
    <name evidence="1" type="ORF">EHQ24_04610</name>
</gene>
<proteinExistence type="predicted"/>
<comment type="caution">
    <text evidence="1">The sequence shown here is derived from an EMBL/GenBank/DDBJ whole genome shotgun (WGS) entry which is preliminary data.</text>
</comment>